<sequence>MQAARLAGLQPVMCVHPEQALERARAARAEMVLVQEAALQSDAAATLALLRTAGPLRVVLVGPEFGSFNHGRALRLGYDEVWPADTPVALLALMLGKAHGRAPAQVSLATLALAAVAPSAGPPPTARTPTAAPAAPPAPPRLQVDLRTGSCRWGGQVVQLTRGSAALLQGLQRAHPQGVTRAQLAQVLIELSGSQAAGLCPEGRQRRVDTQVSRLRAELAAGGLGALRIASVRFMGYRLVLPP</sequence>
<dbReference type="EMBL" id="SACR01000006">
    <property type="protein sequence ID" value="RVU43889.1"/>
    <property type="molecule type" value="Genomic_DNA"/>
</dbReference>
<evidence type="ECO:0000256" key="1">
    <source>
        <dbReference type="ARBA" id="ARBA00023125"/>
    </source>
</evidence>
<dbReference type="GO" id="GO:0000160">
    <property type="term" value="P:phosphorelay signal transduction system"/>
    <property type="evidence" value="ECO:0007669"/>
    <property type="project" value="InterPro"/>
</dbReference>
<dbReference type="InterPro" id="IPR001867">
    <property type="entry name" value="OmpR/PhoB-type_DNA-bd"/>
</dbReference>
<proteinExistence type="predicted"/>
<gene>
    <name evidence="5" type="ORF">EOE66_19735</name>
</gene>
<comment type="caution">
    <text evidence="5">The sequence shown here is derived from an EMBL/GenBank/DDBJ whole genome shotgun (WGS) entry which is preliminary data.</text>
</comment>
<dbReference type="GO" id="GO:0006355">
    <property type="term" value="P:regulation of DNA-templated transcription"/>
    <property type="evidence" value="ECO:0007669"/>
    <property type="project" value="InterPro"/>
</dbReference>
<dbReference type="Pfam" id="PF00486">
    <property type="entry name" value="Trans_reg_C"/>
    <property type="match status" value="1"/>
</dbReference>
<keyword evidence="1 2" id="KW-0238">DNA-binding</keyword>
<dbReference type="GO" id="GO:0003677">
    <property type="term" value="F:DNA binding"/>
    <property type="evidence" value="ECO:0007669"/>
    <property type="project" value="UniProtKB-UniRule"/>
</dbReference>
<feature type="region of interest" description="Disordered" evidence="3">
    <location>
        <begin position="118"/>
        <end position="139"/>
    </location>
</feature>
<dbReference type="PROSITE" id="PS51755">
    <property type="entry name" value="OMPR_PHOB"/>
    <property type="match status" value="1"/>
</dbReference>
<dbReference type="RefSeq" id="WP_128230448.1">
    <property type="nucleotide sequence ID" value="NZ_SACR01000006.1"/>
</dbReference>
<dbReference type="Gene3D" id="1.10.10.10">
    <property type="entry name" value="Winged helix-like DNA-binding domain superfamily/Winged helix DNA-binding domain"/>
    <property type="match status" value="1"/>
</dbReference>
<dbReference type="InterPro" id="IPR016032">
    <property type="entry name" value="Sig_transdc_resp-reg_C-effctor"/>
</dbReference>
<reference evidence="5 6" key="1">
    <citation type="submission" date="2019-01" db="EMBL/GenBank/DDBJ databases">
        <authorList>
            <person name="Chen W.-M."/>
        </authorList>
    </citation>
    <scope>NUCLEOTIDE SEQUENCE [LARGE SCALE GENOMIC DNA]</scope>
    <source>
        <strain evidence="5 6">KYPY4</strain>
    </source>
</reference>
<accession>A0A437RAU1</accession>
<feature type="domain" description="OmpR/PhoB-type" evidence="4">
    <location>
        <begin position="133"/>
        <end position="241"/>
    </location>
</feature>
<dbReference type="Proteomes" id="UP000285575">
    <property type="component" value="Unassembled WGS sequence"/>
</dbReference>
<evidence type="ECO:0000256" key="3">
    <source>
        <dbReference type="SAM" id="MobiDB-lite"/>
    </source>
</evidence>
<dbReference type="InterPro" id="IPR036388">
    <property type="entry name" value="WH-like_DNA-bd_sf"/>
</dbReference>
<keyword evidence="6" id="KW-1185">Reference proteome</keyword>
<evidence type="ECO:0000313" key="5">
    <source>
        <dbReference type="EMBL" id="RVU43889.1"/>
    </source>
</evidence>
<organism evidence="5 6">
    <name type="scientific">Rubrivivax rivuli</name>
    <dbReference type="NCBI Taxonomy" id="1862385"/>
    <lineage>
        <taxon>Bacteria</taxon>
        <taxon>Pseudomonadati</taxon>
        <taxon>Pseudomonadota</taxon>
        <taxon>Betaproteobacteria</taxon>
        <taxon>Burkholderiales</taxon>
        <taxon>Sphaerotilaceae</taxon>
        <taxon>Rubrivivax</taxon>
    </lineage>
</organism>
<evidence type="ECO:0000313" key="6">
    <source>
        <dbReference type="Proteomes" id="UP000285575"/>
    </source>
</evidence>
<protein>
    <submittedName>
        <fullName evidence="5">Response regulator transcription factor</fullName>
    </submittedName>
</protein>
<name>A0A437RAU1_9BURK</name>
<evidence type="ECO:0000259" key="4">
    <source>
        <dbReference type="PROSITE" id="PS51755"/>
    </source>
</evidence>
<feature type="DNA-binding region" description="OmpR/PhoB-type" evidence="2">
    <location>
        <begin position="133"/>
        <end position="241"/>
    </location>
</feature>
<dbReference type="SUPFAM" id="SSF46894">
    <property type="entry name" value="C-terminal effector domain of the bipartite response regulators"/>
    <property type="match status" value="1"/>
</dbReference>
<dbReference type="AlphaFoldDB" id="A0A437RAU1"/>
<evidence type="ECO:0000256" key="2">
    <source>
        <dbReference type="PROSITE-ProRule" id="PRU01091"/>
    </source>
</evidence>